<evidence type="ECO:0000313" key="2">
    <source>
        <dbReference type="EMBL" id="WPH01020.1"/>
    </source>
</evidence>
<sequence length="385" mass="41938">MSKPSIPAWQRVPLARSTSAESPLVKEEQNDSDAPGTVVEDSSDEPSSPGEQNIASELEQVDALLEDPALENASTARKRAVLESKSVPVRTVTHQSDPASSDLSDFSADKQQHQERSTIRNSPPNPSQFNIGLPINTSPPNNSQINAGPPIITYPEFLVEAHTTPPLITPSRLLGASYIAGALATLTYAANKCIVQPMVDALSNARHDFASHSQSKLDDFNERLAKIVSKVPEPVHEAHDGLSEIDSITSDPAELYHRDMGTQTSPLPSRRTSTPSILNDMSNEDAVSRHIKDVVAIKDRLTELLDGVEHSRDSDAEQSDQLNKLRLYLDTLLYSSQGINIWTNSEDLTSMKQNSPGDAIEDLKKEIRNVKGVLLSASRFPGTGR</sequence>
<gene>
    <name evidence="2" type="ORF">R9X50_00385400</name>
</gene>
<keyword evidence="3" id="KW-1185">Reference proteome</keyword>
<reference evidence="2 3" key="1">
    <citation type="submission" date="2023-11" db="EMBL/GenBank/DDBJ databases">
        <title>An acidophilic fungus is an integral part of prey digestion in a carnivorous sundew plant.</title>
        <authorList>
            <person name="Tsai I.J."/>
        </authorList>
    </citation>
    <scope>NUCLEOTIDE SEQUENCE [LARGE SCALE GENOMIC DNA]</scope>
    <source>
        <strain evidence="2">169a</strain>
    </source>
</reference>
<dbReference type="Proteomes" id="UP001303373">
    <property type="component" value="Chromosome 5"/>
</dbReference>
<dbReference type="AlphaFoldDB" id="A0AAQ3RA80"/>
<feature type="compositionally biased region" description="Low complexity" evidence="1">
    <location>
        <begin position="262"/>
        <end position="276"/>
    </location>
</feature>
<evidence type="ECO:0000313" key="3">
    <source>
        <dbReference type="Proteomes" id="UP001303373"/>
    </source>
</evidence>
<feature type="compositionally biased region" description="Basic and acidic residues" evidence="1">
    <location>
        <begin position="107"/>
        <end position="118"/>
    </location>
</feature>
<feature type="region of interest" description="Disordered" evidence="1">
    <location>
        <begin position="259"/>
        <end position="280"/>
    </location>
</feature>
<name>A0AAQ3RA80_9PEZI</name>
<feature type="compositionally biased region" description="Polar residues" evidence="1">
    <location>
        <begin position="92"/>
        <end position="104"/>
    </location>
</feature>
<dbReference type="EMBL" id="CP138584">
    <property type="protein sequence ID" value="WPH01020.1"/>
    <property type="molecule type" value="Genomic_DNA"/>
</dbReference>
<protein>
    <recommendedName>
        <fullName evidence="4">Peroxin-14</fullName>
    </recommendedName>
</protein>
<accession>A0AAQ3RA80</accession>
<organism evidence="2 3">
    <name type="scientific">Acrodontium crateriforme</name>
    <dbReference type="NCBI Taxonomy" id="150365"/>
    <lineage>
        <taxon>Eukaryota</taxon>
        <taxon>Fungi</taxon>
        <taxon>Dikarya</taxon>
        <taxon>Ascomycota</taxon>
        <taxon>Pezizomycotina</taxon>
        <taxon>Dothideomycetes</taxon>
        <taxon>Dothideomycetidae</taxon>
        <taxon>Mycosphaerellales</taxon>
        <taxon>Teratosphaeriaceae</taxon>
        <taxon>Acrodontium</taxon>
    </lineage>
</organism>
<proteinExistence type="predicted"/>
<feature type="region of interest" description="Disordered" evidence="1">
    <location>
        <begin position="1"/>
        <end position="127"/>
    </location>
</feature>
<evidence type="ECO:0000256" key="1">
    <source>
        <dbReference type="SAM" id="MobiDB-lite"/>
    </source>
</evidence>
<evidence type="ECO:0008006" key="4">
    <source>
        <dbReference type="Google" id="ProtNLM"/>
    </source>
</evidence>